<dbReference type="GO" id="GO:0042158">
    <property type="term" value="P:lipoprotein biosynthetic process"/>
    <property type="evidence" value="ECO:0007669"/>
    <property type="project" value="UniProtKB-UniRule"/>
</dbReference>
<accession>A0A0E2E6V0</accession>
<keyword evidence="7 9" id="KW-0472">Membrane</keyword>
<dbReference type="CDD" id="cd07571">
    <property type="entry name" value="ALP_N-acyl_transferase"/>
    <property type="match status" value="1"/>
</dbReference>
<sequence length="544" mass="63552">MKNKFIFFTLNLLLAVLGAVLFALSHPNYLNLNGLPIFAYIALIPFFLLLKRTKLKFSFLWGAFSGSLSYFIFNFWIIFFHPLAIYIIIAKYCILYSILFFVLKIIDSYFSRYSFIFQTIAWVAFEYLSTIGFLGYSYGIMGYTQWNFPILIRVSSIFGVWGISFLLVFFSACSASFLFEFYKEKDIKNVYQRYKLPMMIWVGTFFAFILYGAFTKIDLSEAQRARIALVQPNRDPWLGNLEVYRNNYEELKNLSEKALKNFPDIELVVWPETAFIPMIRWHYKYTSTYNPNSLLVRELLHFLDNQKVPFLIGNDDGVLDEKFSDNNFDNLEDKRLDYNAALLFIPKKNVSPPEPQTYRKMHLVPFTEHFPYQKLFPRLYEFLKENDTHFWERGKEANLLEFNNFKIGTPICFEDTFGYISRAFSKKGANIIINLTNDAWANSAVSQYQHLSMAVFRAVENRLPVLRTTSSGQTAFIDQNGNIQEMLPPFIKDILIADVTVLTEGHKTVYSYLGDFFGVLCTIVLILNLCFIIINKFIKRSEVK</sequence>
<dbReference type="RefSeq" id="WP_002683159.1">
    <property type="nucleotide sequence ID" value="NZ_CM001795.1"/>
</dbReference>
<evidence type="ECO:0000259" key="10">
    <source>
        <dbReference type="PROSITE" id="PS50263"/>
    </source>
</evidence>
<evidence type="ECO:0000256" key="7">
    <source>
        <dbReference type="ARBA" id="ARBA00023136"/>
    </source>
</evidence>
<dbReference type="Proteomes" id="UP000011705">
    <property type="component" value="Chromosome"/>
</dbReference>
<dbReference type="PANTHER" id="PTHR38686">
    <property type="entry name" value="APOLIPOPROTEIN N-ACYLTRANSFERASE"/>
    <property type="match status" value="1"/>
</dbReference>
<evidence type="ECO:0000256" key="6">
    <source>
        <dbReference type="ARBA" id="ARBA00022989"/>
    </source>
</evidence>
<feature type="transmembrane region" description="Helical" evidence="9">
    <location>
        <begin position="30"/>
        <end position="50"/>
    </location>
</feature>
<dbReference type="Gene3D" id="3.60.110.10">
    <property type="entry name" value="Carbon-nitrogen hydrolase"/>
    <property type="match status" value="1"/>
</dbReference>
<evidence type="ECO:0000256" key="5">
    <source>
        <dbReference type="ARBA" id="ARBA00022692"/>
    </source>
</evidence>
<feature type="transmembrane region" description="Helical" evidence="9">
    <location>
        <begin position="57"/>
        <end position="77"/>
    </location>
</feature>
<feature type="transmembrane region" description="Helical" evidence="9">
    <location>
        <begin position="83"/>
        <end position="103"/>
    </location>
</feature>
<dbReference type="HAMAP" id="MF_01148">
    <property type="entry name" value="Lnt"/>
    <property type="match status" value="1"/>
</dbReference>
<dbReference type="PATRIC" id="fig|999432.5.peg.501"/>
<feature type="transmembrane region" description="Helical" evidence="9">
    <location>
        <begin position="194"/>
        <end position="214"/>
    </location>
</feature>
<feature type="domain" description="CN hydrolase" evidence="10">
    <location>
        <begin position="225"/>
        <end position="501"/>
    </location>
</feature>
<organism evidence="11">
    <name type="scientific">Treponema denticola H-22</name>
    <dbReference type="NCBI Taxonomy" id="999432"/>
    <lineage>
        <taxon>Bacteria</taxon>
        <taxon>Pseudomonadati</taxon>
        <taxon>Spirochaetota</taxon>
        <taxon>Spirochaetia</taxon>
        <taxon>Spirochaetales</taxon>
        <taxon>Treponemataceae</taxon>
        <taxon>Treponema</taxon>
    </lineage>
</organism>
<comment type="function">
    <text evidence="9">Catalyzes the phospholipid dependent N-acylation of the N-terminal cysteine of apolipoprotein, the last step in lipoprotein maturation.</text>
</comment>
<protein>
    <recommendedName>
        <fullName evidence="9">Apolipoprotein N-acyltransferase</fullName>
        <shortName evidence="9">ALP N-acyltransferase</shortName>
        <ecNumber evidence="9">2.3.1.269</ecNumber>
    </recommendedName>
</protein>
<dbReference type="InterPro" id="IPR003010">
    <property type="entry name" value="C-N_Hydrolase"/>
</dbReference>
<keyword evidence="4 9" id="KW-0808">Transferase</keyword>
<dbReference type="Pfam" id="PF20154">
    <property type="entry name" value="LNT_N"/>
    <property type="match status" value="1"/>
</dbReference>
<comment type="pathway">
    <text evidence="9">Protein modification; lipoprotein biosynthesis (N-acyl transfer).</text>
</comment>
<keyword evidence="5 9" id="KW-0812">Transmembrane</keyword>
<evidence type="ECO:0000256" key="9">
    <source>
        <dbReference type="HAMAP-Rule" id="MF_01148"/>
    </source>
</evidence>
<dbReference type="InterPro" id="IPR036526">
    <property type="entry name" value="C-N_Hydrolase_sf"/>
</dbReference>
<dbReference type="PROSITE" id="PS50263">
    <property type="entry name" value="CN_HYDROLASE"/>
    <property type="match status" value="1"/>
</dbReference>
<comment type="caution">
    <text evidence="11">The sequence shown here is derived from an EMBL/GenBank/DDBJ whole genome shotgun (WGS) entry which is preliminary data.</text>
</comment>
<comment type="similarity">
    <text evidence="2 9">Belongs to the CN hydrolase family. Apolipoprotein N-acyltransferase subfamily.</text>
</comment>
<comment type="subcellular location">
    <subcellularLocation>
        <location evidence="1 9">Cell membrane</location>
        <topology evidence="1 9">Multi-pass membrane protein</topology>
    </subcellularLocation>
</comment>
<dbReference type="InterPro" id="IPR004563">
    <property type="entry name" value="Apolipo_AcylTrfase"/>
</dbReference>
<feature type="transmembrane region" description="Helical" evidence="9">
    <location>
        <begin position="115"/>
        <end position="138"/>
    </location>
</feature>
<evidence type="ECO:0000256" key="2">
    <source>
        <dbReference type="ARBA" id="ARBA00010065"/>
    </source>
</evidence>
<evidence type="ECO:0000256" key="1">
    <source>
        <dbReference type="ARBA" id="ARBA00004651"/>
    </source>
</evidence>
<name>A0A0E2E6V0_TREDN</name>
<dbReference type="InterPro" id="IPR045378">
    <property type="entry name" value="LNT_N"/>
</dbReference>
<feature type="transmembrane region" description="Helical" evidence="9">
    <location>
        <begin position="5"/>
        <end position="24"/>
    </location>
</feature>
<keyword evidence="8 9" id="KW-0012">Acyltransferase</keyword>
<dbReference type="UniPathway" id="UPA00666"/>
<reference evidence="11" key="1">
    <citation type="submission" date="2012-01" db="EMBL/GenBank/DDBJ databases">
        <title>The Genome Sequence of Treponema denticola H-22.</title>
        <authorList>
            <consortium name="The Broad Institute Genome Sequencing Platform"/>
            <person name="Earl A."/>
            <person name="Ward D."/>
            <person name="Feldgarden M."/>
            <person name="Gevers D."/>
            <person name="Blanton J.M."/>
            <person name="Fenno C.J."/>
            <person name="Baranova O.V."/>
            <person name="Mathney J."/>
            <person name="Dewhirst F.E."/>
            <person name="Izard J."/>
            <person name="Young S.K."/>
            <person name="Zeng Q."/>
            <person name="Gargeya S."/>
            <person name="Fitzgerald M."/>
            <person name="Haas B."/>
            <person name="Abouelleil A."/>
            <person name="Alvarado L."/>
            <person name="Arachchi H.M."/>
            <person name="Berlin A."/>
            <person name="Chapman S.B."/>
            <person name="Gearin G."/>
            <person name="Goldberg J."/>
            <person name="Griggs A."/>
            <person name="Gujja S."/>
            <person name="Hansen M."/>
            <person name="Heiman D."/>
            <person name="Howarth C."/>
            <person name="Larimer J."/>
            <person name="Lui A."/>
            <person name="MacDonald P.J.P."/>
            <person name="McCowen C."/>
            <person name="Montmayeur A."/>
            <person name="Murphy C."/>
            <person name="Neiman D."/>
            <person name="Pearson M."/>
            <person name="Priest M."/>
            <person name="Roberts A."/>
            <person name="Saif S."/>
            <person name="Shea T."/>
            <person name="Sisk P."/>
            <person name="Stolte C."/>
            <person name="Sykes S."/>
            <person name="Wortman J."/>
            <person name="Nusbaum C."/>
            <person name="Birren B."/>
        </authorList>
    </citation>
    <scope>NUCLEOTIDE SEQUENCE [LARGE SCALE GENOMIC DNA]</scope>
    <source>
        <strain evidence="11">H-22</strain>
    </source>
</reference>
<feature type="transmembrane region" description="Helical" evidence="9">
    <location>
        <begin position="158"/>
        <end position="182"/>
    </location>
</feature>
<keyword evidence="11" id="KW-0449">Lipoprotein</keyword>
<dbReference type="SUPFAM" id="SSF56317">
    <property type="entry name" value="Carbon-nitrogen hydrolase"/>
    <property type="match status" value="1"/>
</dbReference>
<evidence type="ECO:0000256" key="8">
    <source>
        <dbReference type="ARBA" id="ARBA00023315"/>
    </source>
</evidence>
<dbReference type="EMBL" id="AGDV01000004">
    <property type="protein sequence ID" value="EMB35344.1"/>
    <property type="molecule type" value="Genomic_DNA"/>
</dbReference>
<dbReference type="PANTHER" id="PTHR38686:SF1">
    <property type="entry name" value="APOLIPOPROTEIN N-ACYLTRANSFERASE"/>
    <property type="match status" value="1"/>
</dbReference>
<dbReference type="GO" id="GO:0016410">
    <property type="term" value="F:N-acyltransferase activity"/>
    <property type="evidence" value="ECO:0007669"/>
    <property type="project" value="UniProtKB-UniRule"/>
</dbReference>
<evidence type="ECO:0000256" key="4">
    <source>
        <dbReference type="ARBA" id="ARBA00022679"/>
    </source>
</evidence>
<keyword evidence="3 9" id="KW-1003">Cell membrane</keyword>
<evidence type="ECO:0000256" key="3">
    <source>
        <dbReference type="ARBA" id="ARBA00022475"/>
    </source>
</evidence>
<feature type="transmembrane region" description="Helical" evidence="9">
    <location>
        <begin position="516"/>
        <end position="538"/>
    </location>
</feature>
<evidence type="ECO:0000313" key="11">
    <source>
        <dbReference type="EMBL" id="EMB35344.1"/>
    </source>
</evidence>
<dbReference type="GO" id="GO:0005886">
    <property type="term" value="C:plasma membrane"/>
    <property type="evidence" value="ECO:0007669"/>
    <property type="project" value="UniProtKB-SubCell"/>
</dbReference>
<gene>
    <name evidence="9" type="primary">lnt</name>
    <name evidence="11" type="ORF">HMPREF9726_00485</name>
</gene>
<dbReference type="AlphaFoldDB" id="A0A0E2E6V0"/>
<dbReference type="NCBIfam" id="TIGR00546">
    <property type="entry name" value="lnt"/>
    <property type="match status" value="1"/>
</dbReference>
<proteinExistence type="inferred from homology"/>
<dbReference type="HOGENOM" id="CLU_019563_1_1_12"/>
<dbReference type="Pfam" id="PF00795">
    <property type="entry name" value="CN_hydrolase"/>
    <property type="match status" value="1"/>
</dbReference>
<comment type="catalytic activity">
    <reaction evidence="9">
        <text>N-terminal S-1,2-diacyl-sn-glyceryl-L-cysteinyl-[lipoprotein] + a glycerophospholipid = N-acyl-S-1,2-diacyl-sn-glyceryl-L-cysteinyl-[lipoprotein] + a 2-acyl-sn-glycero-3-phospholipid + H(+)</text>
        <dbReference type="Rhea" id="RHEA:48228"/>
        <dbReference type="Rhea" id="RHEA-COMP:14681"/>
        <dbReference type="Rhea" id="RHEA-COMP:14684"/>
        <dbReference type="ChEBI" id="CHEBI:15378"/>
        <dbReference type="ChEBI" id="CHEBI:136912"/>
        <dbReference type="ChEBI" id="CHEBI:140656"/>
        <dbReference type="ChEBI" id="CHEBI:140657"/>
        <dbReference type="ChEBI" id="CHEBI:140660"/>
        <dbReference type="EC" id="2.3.1.269"/>
    </reaction>
</comment>
<keyword evidence="6 9" id="KW-1133">Transmembrane helix</keyword>
<dbReference type="EC" id="2.3.1.269" evidence="9"/>